<protein>
    <submittedName>
        <fullName evidence="1">Uncharacterized protein</fullName>
    </submittedName>
</protein>
<proteinExistence type="predicted"/>
<name>A0AA36CBI7_9BILA</name>
<evidence type="ECO:0000313" key="2">
    <source>
        <dbReference type="Proteomes" id="UP001177023"/>
    </source>
</evidence>
<accession>A0AA36CBI7</accession>
<dbReference type="AlphaFoldDB" id="A0AA36CBI7"/>
<reference evidence="1" key="1">
    <citation type="submission" date="2023-06" db="EMBL/GenBank/DDBJ databases">
        <authorList>
            <person name="Delattre M."/>
        </authorList>
    </citation>
    <scope>NUCLEOTIDE SEQUENCE</scope>
    <source>
        <strain evidence="1">AF72</strain>
    </source>
</reference>
<dbReference type="Proteomes" id="UP001177023">
    <property type="component" value="Unassembled WGS sequence"/>
</dbReference>
<keyword evidence="2" id="KW-1185">Reference proteome</keyword>
<feature type="non-terminal residue" evidence="1">
    <location>
        <position position="1"/>
    </location>
</feature>
<evidence type="ECO:0000313" key="1">
    <source>
        <dbReference type="EMBL" id="CAJ0565129.1"/>
    </source>
</evidence>
<gene>
    <name evidence="1" type="ORF">MSPICULIGERA_LOCUS3787</name>
</gene>
<sequence>MVSARKGGIYGSSLLIASSDVYESLYNDFYFKFYLNANYTIGENKMRCLKFGRQWAYGPAKKEITGQFHPYAGDAYYKVQVNKRHWLENRHYESCTARMYGTAPCIVHGTDAHDPADDQFYLKFYLRAKYTQGANEFRCVHFHDPIHFGADRRANITGNYY</sequence>
<comment type="caution">
    <text evidence="1">The sequence shown here is derived from an EMBL/GenBank/DDBJ whole genome shotgun (WGS) entry which is preliminary data.</text>
</comment>
<organism evidence="1 2">
    <name type="scientific">Mesorhabditis spiculigera</name>
    <dbReference type="NCBI Taxonomy" id="96644"/>
    <lineage>
        <taxon>Eukaryota</taxon>
        <taxon>Metazoa</taxon>
        <taxon>Ecdysozoa</taxon>
        <taxon>Nematoda</taxon>
        <taxon>Chromadorea</taxon>
        <taxon>Rhabditida</taxon>
        <taxon>Rhabditina</taxon>
        <taxon>Rhabditomorpha</taxon>
        <taxon>Rhabditoidea</taxon>
        <taxon>Rhabditidae</taxon>
        <taxon>Mesorhabditinae</taxon>
        <taxon>Mesorhabditis</taxon>
    </lineage>
</organism>
<dbReference type="EMBL" id="CATQJA010000975">
    <property type="protein sequence ID" value="CAJ0565129.1"/>
    <property type="molecule type" value="Genomic_DNA"/>
</dbReference>